<organism evidence="1 2">
    <name type="scientific">Mycolicibacterium tokaiense</name>
    <dbReference type="NCBI Taxonomy" id="39695"/>
    <lineage>
        <taxon>Bacteria</taxon>
        <taxon>Bacillati</taxon>
        <taxon>Actinomycetota</taxon>
        <taxon>Actinomycetes</taxon>
        <taxon>Mycobacteriales</taxon>
        <taxon>Mycobacteriaceae</taxon>
        <taxon>Mycolicibacterium</taxon>
    </lineage>
</organism>
<accession>A0A378TLD5</accession>
<sequence length="69" mass="7338">MVPSDVVRYQTGALVGEAIPVIEAIAMPYVFVLAFRGPVATALSGRIAAPALRRRVTRPARLGRAEPPP</sequence>
<protein>
    <submittedName>
        <fullName evidence="1">Uncharacterized protein</fullName>
    </submittedName>
</protein>
<evidence type="ECO:0000313" key="1">
    <source>
        <dbReference type="EMBL" id="STZ60987.1"/>
    </source>
</evidence>
<keyword evidence="2" id="KW-1185">Reference proteome</keyword>
<proteinExistence type="predicted"/>
<dbReference type="AlphaFoldDB" id="A0A378TLD5"/>
<name>A0A378TLD5_9MYCO</name>
<dbReference type="RefSeq" id="WP_115280030.1">
    <property type="nucleotide sequence ID" value="NZ_AP022600.1"/>
</dbReference>
<reference evidence="1 2" key="1">
    <citation type="submission" date="2018-06" db="EMBL/GenBank/DDBJ databases">
        <authorList>
            <consortium name="Pathogen Informatics"/>
            <person name="Doyle S."/>
        </authorList>
    </citation>
    <scope>NUCLEOTIDE SEQUENCE [LARGE SCALE GENOMIC DNA]</scope>
    <source>
        <strain evidence="1 2">NCTC10821</strain>
    </source>
</reference>
<dbReference type="Proteomes" id="UP000254978">
    <property type="component" value="Unassembled WGS sequence"/>
</dbReference>
<gene>
    <name evidence="1" type="ORF">NCTC10821_04531</name>
</gene>
<evidence type="ECO:0000313" key="2">
    <source>
        <dbReference type="Proteomes" id="UP000254978"/>
    </source>
</evidence>
<dbReference type="OrthoDB" id="3294398at2"/>
<dbReference type="EMBL" id="UGQT01000001">
    <property type="protein sequence ID" value="STZ60987.1"/>
    <property type="molecule type" value="Genomic_DNA"/>
</dbReference>